<dbReference type="Pfam" id="PF04353">
    <property type="entry name" value="Rsd_AlgQ"/>
    <property type="match status" value="1"/>
</dbReference>
<comment type="caution">
    <text evidence="5">The sequence shown here is derived from an EMBL/GenBank/DDBJ whole genome shotgun (WGS) entry which is preliminary data.</text>
</comment>
<accession>A0ABQ2ADW4</accession>
<keyword evidence="6" id="KW-1185">Reference proteome</keyword>
<dbReference type="Proteomes" id="UP000655550">
    <property type="component" value="Unassembled WGS sequence"/>
</dbReference>
<evidence type="ECO:0000256" key="4">
    <source>
        <dbReference type="SAM" id="Coils"/>
    </source>
</evidence>
<keyword evidence="4" id="KW-0175">Coiled coil</keyword>
<evidence type="ECO:0000256" key="3">
    <source>
        <dbReference type="RuleBase" id="RU004409"/>
    </source>
</evidence>
<protein>
    <submittedName>
        <fullName evidence="5">Transcriptional regulatory protein AlgQ</fullName>
    </submittedName>
</protein>
<gene>
    <name evidence="5" type="primary">algQ</name>
    <name evidence="5" type="ORF">GCM10007363_07580</name>
</gene>
<sequence>MKALCQRHTLALHSAGKLPLRRCAANPSPTWEPGQYKKIKGSEAAMLEKCRNAQERWGGVHQLIDRWLQERHELISAYQQLQSQLDRCSRETLQVFCQWLVDYASAGHFEVYEQLLREAQDFNDQRGLELARQIYPRLQVITQLALDFNDRCDAQLARGEQPQLASELAPLGQLLHERFELEDCLIEVLHTAHQQQAMQAV</sequence>
<dbReference type="InterPro" id="IPR038309">
    <property type="entry name" value="Rsd/AlgQ_sf"/>
</dbReference>
<organism evidence="5 6">
    <name type="scientific">Pseudomonas fluvialis</name>
    <dbReference type="NCBI Taxonomy" id="1793966"/>
    <lineage>
        <taxon>Bacteria</taxon>
        <taxon>Pseudomonadati</taxon>
        <taxon>Pseudomonadota</taxon>
        <taxon>Gammaproteobacteria</taxon>
        <taxon>Pseudomonadales</taxon>
        <taxon>Pseudomonadaceae</taxon>
        <taxon>Pseudomonas</taxon>
    </lineage>
</organism>
<keyword evidence="1 3" id="KW-0805">Transcription regulation</keyword>
<feature type="coiled-coil region" evidence="4">
    <location>
        <begin position="64"/>
        <end position="91"/>
    </location>
</feature>
<comment type="similarity">
    <text evidence="3">Belongs to the Rsd/AlgQ family.</text>
</comment>
<evidence type="ECO:0000256" key="2">
    <source>
        <dbReference type="ARBA" id="ARBA00023163"/>
    </source>
</evidence>
<reference evidence="6" key="1">
    <citation type="journal article" date="2019" name="Int. J. Syst. Evol. Microbiol.">
        <title>The Global Catalogue of Microorganisms (GCM) 10K type strain sequencing project: providing services to taxonomists for standard genome sequencing and annotation.</title>
        <authorList>
            <consortium name="The Broad Institute Genomics Platform"/>
            <consortium name="The Broad Institute Genome Sequencing Center for Infectious Disease"/>
            <person name="Wu L."/>
            <person name="Ma J."/>
        </authorList>
    </citation>
    <scope>NUCLEOTIDE SEQUENCE [LARGE SCALE GENOMIC DNA]</scope>
    <source>
        <strain evidence="6">CCM 8778</strain>
    </source>
</reference>
<dbReference type="Gene3D" id="1.20.120.1370">
    <property type="entry name" value="Regulator of RNA polymerase sigma(70) subunit, domain 4"/>
    <property type="match status" value="1"/>
</dbReference>
<dbReference type="NCBIfam" id="NF008723">
    <property type="entry name" value="PRK11718.1"/>
    <property type="match status" value="1"/>
</dbReference>
<dbReference type="InterPro" id="IPR007448">
    <property type="entry name" value="Sigma70_reg_Rsd_AlgQ"/>
</dbReference>
<name>A0ABQ2ADW4_9PSED</name>
<dbReference type="EMBL" id="BMDE01000002">
    <property type="protein sequence ID" value="GGH90332.1"/>
    <property type="molecule type" value="Genomic_DNA"/>
</dbReference>
<keyword evidence="2 3" id="KW-0804">Transcription</keyword>
<proteinExistence type="inferred from homology"/>
<evidence type="ECO:0000313" key="5">
    <source>
        <dbReference type="EMBL" id="GGH90332.1"/>
    </source>
</evidence>
<evidence type="ECO:0000256" key="1">
    <source>
        <dbReference type="ARBA" id="ARBA00023015"/>
    </source>
</evidence>
<evidence type="ECO:0000313" key="6">
    <source>
        <dbReference type="Proteomes" id="UP000655550"/>
    </source>
</evidence>